<name>A0A175Y952_DAUCS</name>
<gene>
    <name evidence="1" type="ORF">DCAR_0519998</name>
</gene>
<dbReference type="AlphaFoldDB" id="A0A175Y952"/>
<dbReference type="Proteomes" id="UP000077755">
    <property type="component" value="Chromosome 5"/>
</dbReference>
<evidence type="ECO:0000313" key="2">
    <source>
        <dbReference type="Proteomes" id="UP000077755"/>
    </source>
</evidence>
<reference evidence="1" key="2">
    <citation type="submission" date="2022-03" db="EMBL/GenBank/DDBJ databases">
        <title>Draft title - Genomic analysis of global carrot germplasm unveils the trajectory of domestication and the origin of high carotenoid orange carrot.</title>
        <authorList>
            <person name="Iorizzo M."/>
            <person name="Ellison S."/>
            <person name="Senalik D."/>
            <person name="Macko-Podgorni A."/>
            <person name="Grzebelus D."/>
            <person name="Bostan H."/>
            <person name="Rolling W."/>
            <person name="Curaba J."/>
            <person name="Simon P."/>
        </authorList>
    </citation>
    <scope>NUCLEOTIDE SEQUENCE</scope>
    <source>
        <tissue evidence="1">Leaf</tissue>
    </source>
</reference>
<dbReference type="InterPro" id="IPR012340">
    <property type="entry name" value="NA-bd_OB-fold"/>
</dbReference>
<keyword evidence="2" id="KW-1185">Reference proteome</keyword>
<dbReference type="Gene3D" id="2.40.50.140">
    <property type="entry name" value="Nucleic acid-binding proteins"/>
    <property type="match status" value="1"/>
</dbReference>
<proteinExistence type="predicted"/>
<evidence type="ECO:0000313" key="1">
    <source>
        <dbReference type="EMBL" id="WOH00629.1"/>
    </source>
</evidence>
<dbReference type="SUPFAM" id="SSF50249">
    <property type="entry name" value="Nucleic acid-binding proteins"/>
    <property type="match status" value="1"/>
</dbReference>
<dbReference type="EMBL" id="CP093347">
    <property type="protein sequence ID" value="WOH00629.1"/>
    <property type="molecule type" value="Genomic_DNA"/>
</dbReference>
<sequence length="134" mass="15995">MNKEKKDFWGMNMIFIDDSNYRIHAFASVKYCKDIIEEMKEGKIYVLANFKVKDYVGDETSRPVRNKKHIYFTTHTKLEQDLGVGLRIEKHAFDLFYLDEVQKLEIENRFLIDVVGQVQNVRGNIKAKLRVRRY</sequence>
<organism evidence="1 2">
    <name type="scientific">Daucus carota subsp. sativus</name>
    <name type="common">Carrot</name>
    <dbReference type="NCBI Taxonomy" id="79200"/>
    <lineage>
        <taxon>Eukaryota</taxon>
        <taxon>Viridiplantae</taxon>
        <taxon>Streptophyta</taxon>
        <taxon>Embryophyta</taxon>
        <taxon>Tracheophyta</taxon>
        <taxon>Spermatophyta</taxon>
        <taxon>Magnoliopsida</taxon>
        <taxon>eudicotyledons</taxon>
        <taxon>Gunneridae</taxon>
        <taxon>Pentapetalae</taxon>
        <taxon>asterids</taxon>
        <taxon>campanulids</taxon>
        <taxon>Apiales</taxon>
        <taxon>Apiaceae</taxon>
        <taxon>Apioideae</taxon>
        <taxon>Scandiceae</taxon>
        <taxon>Daucinae</taxon>
        <taxon>Daucus</taxon>
        <taxon>Daucus sect. Daucus</taxon>
    </lineage>
</organism>
<reference evidence="1" key="1">
    <citation type="journal article" date="2016" name="Nat. Genet.">
        <title>A high-quality carrot genome assembly provides new insights into carotenoid accumulation and asterid genome evolution.</title>
        <authorList>
            <person name="Iorizzo M."/>
            <person name="Ellison S."/>
            <person name="Senalik D."/>
            <person name="Zeng P."/>
            <person name="Satapoomin P."/>
            <person name="Huang J."/>
            <person name="Bowman M."/>
            <person name="Iovene M."/>
            <person name="Sanseverino W."/>
            <person name="Cavagnaro P."/>
            <person name="Yildiz M."/>
            <person name="Macko-Podgorni A."/>
            <person name="Moranska E."/>
            <person name="Grzebelus E."/>
            <person name="Grzebelus D."/>
            <person name="Ashrafi H."/>
            <person name="Zheng Z."/>
            <person name="Cheng S."/>
            <person name="Spooner D."/>
            <person name="Van Deynze A."/>
            <person name="Simon P."/>
        </authorList>
    </citation>
    <scope>NUCLEOTIDE SEQUENCE</scope>
    <source>
        <tissue evidence="1">Leaf</tissue>
    </source>
</reference>
<dbReference type="Gramene" id="KZM80116">
    <property type="protein sequence ID" value="KZM80116"/>
    <property type="gene ID" value="DCAR_000282"/>
</dbReference>
<protein>
    <submittedName>
        <fullName evidence="1">Uncharacterized protein</fullName>
    </submittedName>
</protein>
<accession>A0A175Y952</accession>